<dbReference type="AlphaFoldDB" id="G7Y4C9"/>
<organism evidence="1 2">
    <name type="scientific">Clonorchis sinensis</name>
    <name type="common">Chinese liver fluke</name>
    <dbReference type="NCBI Taxonomy" id="79923"/>
    <lineage>
        <taxon>Eukaryota</taxon>
        <taxon>Metazoa</taxon>
        <taxon>Spiralia</taxon>
        <taxon>Lophotrochozoa</taxon>
        <taxon>Platyhelminthes</taxon>
        <taxon>Trematoda</taxon>
        <taxon>Digenea</taxon>
        <taxon>Opisthorchiida</taxon>
        <taxon>Opisthorchiata</taxon>
        <taxon>Opisthorchiidae</taxon>
        <taxon>Clonorchis</taxon>
    </lineage>
</organism>
<evidence type="ECO:0000313" key="1">
    <source>
        <dbReference type="EMBL" id="GAA47815.1"/>
    </source>
</evidence>
<protein>
    <submittedName>
        <fullName evidence="1">Uncharacterized protein</fullName>
    </submittedName>
</protein>
<evidence type="ECO:0000313" key="2">
    <source>
        <dbReference type="Proteomes" id="UP000008909"/>
    </source>
</evidence>
<sequence>MRRSKDRDVFEEPQFVITLIIFMELNPHKDRKFLSLFTPKNDGLYPPYRKTVSRLCAKHVIAIVLVLSDDLLTERGWKLTGSLLTIRNRQEAVVRSFSAFGMDRLHLKEEIVTRHYQLPLTDLVILTKDHDSSRETRRDGDHCPVLLTDTKAIGLKQKRTGFLGDRGTLTNKDHPLTWIE</sequence>
<accession>G7Y4C9</accession>
<dbReference type="Proteomes" id="UP000008909">
    <property type="component" value="Unassembled WGS sequence"/>
</dbReference>
<gene>
    <name evidence="1" type="ORF">CLF_100834</name>
</gene>
<reference key="2">
    <citation type="submission" date="2011-10" db="EMBL/GenBank/DDBJ databases">
        <title>The genome and transcriptome sequence of Clonorchis sinensis provide insights into the carcinogenic liver fluke.</title>
        <authorList>
            <person name="Wang X."/>
            <person name="Huang Y."/>
            <person name="Chen W."/>
            <person name="Liu H."/>
            <person name="Guo L."/>
            <person name="Chen Y."/>
            <person name="Luo F."/>
            <person name="Zhou W."/>
            <person name="Sun J."/>
            <person name="Mao Q."/>
            <person name="Liang P."/>
            <person name="Zhou C."/>
            <person name="Tian Y."/>
            <person name="Men J."/>
            <person name="Lv X."/>
            <person name="Huang L."/>
            <person name="Zhou J."/>
            <person name="Hu Y."/>
            <person name="Li R."/>
            <person name="Zhang F."/>
            <person name="Lei H."/>
            <person name="Li X."/>
            <person name="Hu X."/>
            <person name="Liang C."/>
            <person name="Xu J."/>
            <person name="Wu Z."/>
            <person name="Yu X."/>
        </authorList>
    </citation>
    <scope>NUCLEOTIDE SEQUENCE</scope>
    <source>
        <strain>Henan</strain>
    </source>
</reference>
<reference evidence="1" key="1">
    <citation type="journal article" date="2011" name="Genome Biol.">
        <title>The draft genome of the carcinogenic human liver fluke Clonorchis sinensis.</title>
        <authorList>
            <person name="Wang X."/>
            <person name="Chen W."/>
            <person name="Huang Y."/>
            <person name="Sun J."/>
            <person name="Men J."/>
            <person name="Liu H."/>
            <person name="Luo F."/>
            <person name="Guo L."/>
            <person name="Lv X."/>
            <person name="Deng C."/>
            <person name="Zhou C."/>
            <person name="Fan Y."/>
            <person name="Li X."/>
            <person name="Huang L."/>
            <person name="Hu Y."/>
            <person name="Liang C."/>
            <person name="Hu X."/>
            <person name="Xu J."/>
            <person name="Yu X."/>
        </authorList>
    </citation>
    <scope>NUCLEOTIDE SEQUENCE [LARGE SCALE GENOMIC DNA]</scope>
    <source>
        <strain evidence="1">Henan</strain>
    </source>
</reference>
<dbReference type="EMBL" id="DF142855">
    <property type="protein sequence ID" value="GAA47815.1"/>
    <property type="molecule type" value="Genomic_DNA"/>
</dbReference>
<proteinExistence type="predicted"/>
<name>G7Y4C9_CLOSI</name>
<keyword evidence="2" id="KW-1185">Reference proteome</keyword>